<keyword evidence="1" id="KW-0472">Membrane</keyword>
<reference evidence="2 3" key="1">
    <citation type="submission" date="2020-10" db="EMBL/GenBank/DDBJ databases">
        <title>Sequencing the genomes of 1000 actinobacteria strains.</title>
        <authorList>
            <person name="Klenk H.-P."/>
        </authorList>
    </citation>
    <scope>NUCLEOTIDE SEQUENCE [LARGE SCALE GENOMIC DNA]</scope>
    <source>
        <strain evidence="2 3">DSM 46661</strain>
    </source>
</reference>
<dbReference type="EMBL" id="JADBEJ010000002">
    <property type="protein sequence ID" value="MBE1574984.1"/>
    <property type="molecule type" value="Genomic_DNA"/>
</dbReference>
<feature type="transmembrane region" description="Helical" evidence="1">
    <location>
        <begin position="468"/>
        <end position="490"/>
    </location>
</feature>
<feature type="transmembrane region" description="Helical" evidence="1">
    <location>
        <begin position="110"/>
        <end position="131"/>
    </location>
</feature>
<organism evidence="2 3">
    <name type="scientific">Amycolatopsis roodepoortensis</name>
    <dbReference type="NCBI Taxonomy" id="700274"/>
    <lineage>
        <taxon>Bacteria</taxon>
        <taxon>Bacillati</taxon>
        <taxon>Actinomycetota</taxon>
        <taxon>Actinomycetes</taxon>
        <taxon>Pseudonocardiales</taxon>
        <taxon>Pseudonocardiaceae</taxon>
        <taxon>Amycolatopsis</taxon>
    </lineage>
</organism>
<feature type="transmembrane region" description="Helical" evidence="1">
    <location>
        <begin position="402"/>
        <end position="420"/>
    </location>
</feature>
<gene>
    <name evidence="2" type="ORF">H4W30_002028</name>
</gene>
<feature type="transmembrane region" description="Helical" evidence="1">
    <location>
        <begin position="6"/>
        <end position="25"/>
    </location>
</feature>
<feature type="transmembrane region" description="Helical" evidence="1">
    <location>
        <begin position="306"/>
        <end position="327"/>
    </location>
</feature>
<evidence type="ECO:0000256" key="1">
    <source>
        <dbReference type="SAM" id="Phobius"/>
    </source>
</evidence>
<protein>
    <submittedName>
        <fullName evidence="2">Uncharacterized protein</fullName>
    </submittedName>
</protein>
<keyword evidence="1" id="KW-1133">Transmembrane helix</keyword>
<dbReference type="InterPro" id="IPR046671">
    <property type="entry name" value="DUF6541"/>
</dbReference>
<feature type="transmembrane region" description="Helical" evidence="1">
    <location>
        <begin position="60"/>
        <end position="83"/>
    </location>
</feature>
<keyword evidence="1" id="KW-0812">Transmembrane</keyword>
<feature type="transmembrane region" description="Helical" evidence="1">
    <location>
        <begin position="202"/>
        <end position="228"/>
    </location>
</feature>
<feature type="transmembrane region" description="Helical" evidence="1">
    <location>
        <begin position="425"/>
        <end position="442"/>
    </location>
</feature>
<feature type="transmembrane region" description="Helical" evidence="1">
    <location>
        <begin position="32"/>
        <end position="54"/>
    </location>
</feature>
<keyword evidence="3" id="KW-1185">Reference proteome</keyword>
<evidence type="ECO:0000313" key="3">
    <source>
        <dbReference type="Proteomes" id="UP000656548"/>
    </source>
</evidence>
<sequence length="683" mass="72179">MLSEAAQLAVGALVVLLPGLAILLTAGLRERLWLAGLSAPLTMGFVLLVSLFTGVTGLRFGLLTVVIALVVVLLLTGAGRLLIVRRRPPAELAEPAEDDRLRALAGRPALIAQILGAVIALGGVVLGVRMWHKGLGSWATPTQEHDTVTHAVLTAYTHFTGRAAPWQVLPIDVVNDTNIQYYPPGFTDVSALLTDIFGDTMLSINLVTVVFTVIVMPLSVAAFTAAVLRHGRVGRGWVELAAGVAALVSVQLYRPAIAFAHDGGVLPNAAALAITPGLVAVMLVIGKRHWGRAALIGVAMAGAFNLHPSALTSIAFTTVAAMLGLLVTRSGRLAFARSLLPLVLAAVVTVVLLIPSVLALLRLGGGTVSDAPANIRGVALGDAFGVLAKLPYGGYFDPGNTLSQLTLGVLGLVGVVFAVLSRRAWTLVGAWVFWAAVVVTYHNSPNSGFGAMVGRYYYRVASRIDSHIYLLIPTLVGVIFVVIGLVLVSGKVRNPIPAKARPAIAFGLTVVLLGALTVTTFRGYMNTAAYSLSQRYSAPQFSRYSDQDDAAAKWLKEHAAPGEAILNNANDGSTLLYVDYDLPIVNIVPDGHSPIKENELLLARFNTYPADPQVQDILRRKNVRWIYVDTVAPTVGTDGRHWSGDLSFALAPGLSNLAGLPGLTKTFSSGSVSVYRLDLPPQS</sequence>
<evidence type="ECO:0000313" key="2">
    <source>
        <dbReference type="EMBL" id="MBE1574984.1"/>
    </source>
</evidence>
<dbReference type="Proteomes" id="UP000656548">
    <property type="component" value="Unassembled WGS sequence"/>
</dbReference>
<feature type="transmembrane region" description="Helical" evidence="1">
    <location>
        <begin position="265"/>
        <end position="285"/>
    </location>
</feature>
<name>A0ABR9L2J6_9PSEU</name>
<dbReference type="RefSeq" id="WP_192742614.1">
    <property type="nucleotide sequence ID" value="NZ_JADBEJ010000002.1"/>
</dbReference>
<proteinExistence type="predicted"/>
<feature type="transmembrane region" description="Helical" evidence="1">
    <location>
        <begin position="502"/>
        <end position="525"/>
    </location>
</feature>
<accession>A0ABR9L2J6</accession>
<dbReference type="Pfam" id="PF20176">
    <property type="entry name" value="DUF6541"/>
    <property type="match status" value="1"/>
</dbReference>
<feature type="transmembrane region" description="Helical" evidence="1">
    <location>
        <begin position="339"/>
        <end position="361"/>
    </location>
</feature>
<comment type="caution">
    <text evidence="2">The sequence shown here is derived from an EMBL/GenBank/DDBJ whole genome shotgun (WGS) entry which is preliminary data.</text>
</comment>